<keyword evidence="7" id="KW-1185">Reference proteome</keyword>
<dbReference type="Pfam" id="PF01453">
    <property type="entry name" value="B_lectin"/>
    <property type="match status" value="1"/>
</dbReference>
<dbReference type="InterPro" id="IPR001480">
    <property type="entry name" value="Bulb-type_lectin_dom"/>
</dbReference>
<dbReference type="EMBL" id="VOIH02000012">
    <property type="protein sequence ID" value="KAF3431006.1"/>
    <property type="molecule type" value="Genomic_DNA"/>
</dbReference>
<gene>
    <name evidence="6" type="ORF">FNV43_RR25736</name>
</gene>
<evidence type="ECO:0000256" key="4">
    <source>
        <dbReference type="SAM" id="MobiDB-lite"/>
    </source>
</evidence>
<evidence type="ECO:0000256" key="3">
    <source>
        <dbReference type="ARBA" id="ARBA00023180"/>
    </source>
</evidence>
<dbReference type="InterPro" id="IPR036426">
    <property type="entry name" value="Bulb-type_lectin_dom_sf"/>
</dbReference>
<dbReference type="PROSITE" id="PS50927">
    <property type="entry name" value="BULB_LECTIN"/>
    <property type="match status" value="1"/>
</dbReference>
<evidence type="ECO:0000256" key="1">
    <source>
        <dbReference type="ARBA" id="ARBA00022729"/>
    </source>
</evidence>
<dbReference type="SMART" id="SM00108">
    <property type="entry name" value="B_lectin"/>
    <property type="match status" value="1"/>
</dbReference>
<evidence type="ECO:0000256" key="2">
    <source>
        <dbReference type="ARBA" id="ARBA00023157"/>
    </source>
</evidence>
<proteinExistence type="predicted"/>
<dbReference type="PANTHER" id="PTHR47976">
    <property type="entry name" value="G-TYPE LECTIN S-RECEPTOR-LIKE SERINE/THREONINE-PROTEIN KINASE SD2-5"/>
    <property type="match status" value="1"/>
</dbReference>
<keyword evidence="2" id="KW-1015">Disulfide bond</keyword>
<dbReference type="Proteomes" id="UP000796880">
    <property type="component" value="Unassembled WGS sequence"/>
</dbReference>
<feature type="compositionally biased region" description="Basic and acidic residues" evidence="4">
    <location>
        <begin position="375"/>
        <end position="384"/>
    </location>
</feature>
<dbReference type="PANTHER" id="PTHR47976:SF116">
    <property type="entry name" value="RECEPTOR-LIKE SERINE_THREONINE-PROTEIN KINASE"/>
    <property type="match status" value="1"/>
</dbReference>
<reference evidence="6" key="1">
    <citation type="submission" date="2020-03" db="EMBL/GenBank/DDBJ databases">
        <title>A high-quality chromosome-level genome assembly of a woody plant with both climbing and erect habits, Rhamnella rubrinervis.</title>
        <authorList>
            <person name="Lu Z."/>
            <person name="Yang Y."/>
            <person name="Zhu X."/>
            <person name="Sun Y."/>
        </authorList>
    </citation>
    <scope>NUCLEOTIDE SEQUENCE</scope>
    <source>
        <strain evidence="6">BYM</strain>
        <tissue evidence="6">Leaf</tissue>
    </source>
</reference>
<dbReference type="AlphaFoldDB" id="A0A8K0GN60"/>
<dbReference type="SUPFAM" id="SSF51110">
    <property type="entry name" value="alpha-D-mannose-specific plant lectins"/>
    <property type="match status" value="1"/>
</dbReference>
<evidence type="ECO:0000259" key="5">
    <source>
        <dbReference type="PROSITE" id="PS50927"/>
    </source>
</evidence>
<comment type="caution">
    <text evidence="6">The sequence shown here is derived from an EMBL/GenBank/DDBJ whole genome shotgun (WGS) entry which is preliminary data.</text>
</comment>
<sequence>MLQATEVELFLLAIWFDKIPDKTIIWYANGDSLAPKGSKLELTSRGSLTLNDPKGIVIWRAETTINRRAFPVDEVSYAEMLDRGNFVLVKSDSFKSYEWESFYHPTDTILPTQVLTGYLTSRETVSNYLKGRFQLRMLPDGNLVLNTIGLDSIFTYEAYDHSHTFDGDDRENSGQLWNMMAILGNFVHSKTQRNGSSTNSWTRIWFVPEDICVNIMSELDGGSCGFNRFCVRDKGWPACKCLPWFYESENGCVHEKVHNCELGGLKPEQVYDIVTLDNTFWPTSANSDELQPSNEENCCRSCLNDYNCVVAEIREGRCWKMKLPLSNGNVDTAINEKALIKIPKFSNSEKQIDDELKRATDGFKEELGRGSIPETLHENGDPDD</sequence>
<dbReference type="OrthoDB" id="5857966at2759"/>
<evidence type="ECO:0000313" key="7">
    <source>
        <dbReference type="Proteomes" id="UP000796880"/>
    </source>
</evidence>
<dbReference type="InterPro" id="IPR051343">
    <property type="entry name" value="G-type_lectin_kinases/EP1-like"/>
</dbReference>
<feature type="domain" description="Bulb-type lectin" evidence="5">
    <location>
        <begin position="1"/>
        <end position="101"/>
    </location>
</feature>
<dbReference type="Gene3D" id="2.90.10.30">
    <property type="match status" value="1"/>
</dbReference>
<keyword evidence="1" id="KW-0732">Signal</keyword>
<protein>
    <recommendedName>
        <fullName evidence="5">Bulb-type lectin domain-containing protein</fullName>
    </recommendedName>
</protein>
<accession>A0A8K0GN60</accession>
<feature type="region of interest" description="Disordered" evidence="4">
    <location>
        <begin position="363"/>
        <end position="384"/>
    </location>
</feature>
<organism evidence="6 7">
    <name type="scientific">Rhamnella rubrinervis</name>
    <dbReference type="NCBI Taxonomy" id="2594499"/>
    <lineage>
        <taxon>Eukaryota</taxon>
        <taxon>Viridiplantae</taxon>
        <taxon>Streptophyta</taxon>
        <taxon>Embryophyta</taxon>
        <taxon>Tracheophyta</taxon>
        <taxon>Spermatophyta</taxon>
        <taxon>Magnoliopsida</taxon>
        <taxon>eudicotyledons</taxon>
        <taxon>Gunneridae</taxon>
        <taxon>Pentapetalae</taxon>
        <taxon>rosids</taxon>
        <taxon>fabids</taxon>
        <taxon>Rosales</taxon>
        <taxon>Rhamnaceae</taxon>
        <taxon>rhamnoid group</taxon>
        <taxon>Rhamneae</taxon>
        <taxon>Rhamnella</taxon>
    </lineage>
</organism>
<name>A0A8K0GN60_9ROSA</name>
<keyword evidence="3" id="KW-0325">Glycoprotein</keyword>
<evidence type="ECO:0000313" key="6">
    <source>
        <dbReference type="EMBL" id="KAF3431006.1"/>
    </source>
</evidence>